<gene>
    <name evidence="1" type="ORF">V1517DRAFT_3764</name>
</gene>
<protein>
    <submittedName>
        <fullName evidence="1">Velvet factor-domain-containing protein</fullName>
    </submittedName>
</protein>
<reference evidence="2" key="1">
    <citation type="journal article" date="2024" name="Front. Bioeng. Biotechnol.">
        <title>Genome-scale model development and genomic sequencing of the oleaginous clade Lipomyces.</title>
        <authorList>
            <person name="Czajka J.J."/>
            <person name="Han Y."/>
            <person name="Kim J."/>
            <person name="Mondo S.J."/>
            <person name="Hofstad B.A."/>
            <person name="Robles A."/>
            <person name="Haridas S."/>
            <person name="Riley R."/>
            <person name="LaButti K."/>
            <person name="Pangilinan J."/>
            <person name="Andreopoulos W."/>
            <person name="Lipzen A."/>
            <person name="Yan J."/>
            <person name="Wang M."/>
            <person name="Ng V."/>
            <person name="Grigoriev I.V."/>
            <person name="Spatafora J.W."/>
            <person name="Magnuson J.K."/>
            <person name="Baker S.E."/>
            <person name="Pomraning K.R."/>
        </authorList>
    </citation>
    <scope>NUCLEOTIDE SEQUENCE [LARGE SCALE GENOMIC DNA]</scope>
    <source>
        <strain evidence="2">CBS 10300</strain>
    </source>
</reference>
<organism evidence="1 2">
    <name type="scientific">Lipomyces orientalis</name>
    <dbReference type="NCBI Taxonomy" id="1233043"/>
    <lineage>
        <taxon>Eukaryota</taxon>
        <taxon>Fungi</taxon>
        <taxon>Dikarya</taxon>
        <taxon>Ascomycota</taxon>
        <taxon>Saccharomycotina</taxon>
        <taxon>Lipomycetes</taxon>
        <taxon>Lipomycetales</taxon>
        <taxon>Lipomycetaceae</taxon>
        <taxon>Lipomyces</taxon>
    </lineage>
</organism>
<dbReference type="Proteomes" id="UP001489719">
    <property type="component" value="Unassembled WGS sequence"/>
</dbReference>
<keyword evidence="2" id="KW-1185">Reference proteome</keyword>
<evidence type="ECO:0000313" key="2">
    <source>
        <dbReference type="Proteomes" id="UP001489719"/>
    </source>
</evidence>
<evidence type="ECO:0000313" key="1">
    <source>
        <dbReference type="EMBL" id="KAK9325045.1"/>
    </source>
</evidence>
<proteinExistence type="predicted"/>
<comment type="caution">
    <text evidence="1">The sequence shown here is derived from an EMBL/GenBank/DDBJ whole genome shotgun (WGS) entry which is preliminary data.</text>
</comment>
<dbReference type="EMBL" id="MU970043">
    <property type="protein sequence ID" value="KAK9325045.1"/>
    <property type="molecule type" value="Genomic_DNA"/>
</dbReference>
<name>A0ACC3TVG5_9ASCO</name>
<accession>A0ACC3TVG5</accession>
<sequence length="394" mass="43539">MPASPANSHARLALQRLSVPSVDAGASTSVTEQTPGATAASASGASVNPGPSIAPTPARPEDRPTPDHCISPTAHIHQQRRPIQEPQTQPVEKCLSNQSRHKQTSLRSSSRKEDSRQSSVASSSRQEPLLPLALRPQDMDGPPNFTSYTAQFSIIQQPDRARSCGNADRDRRCLDPPPVLKLEVRSLASGEVDIPYMKRYSWIVQCFLYSADLNNGQGEQLPVHSGGRLLIRGNMVGNAQYADLDIDGHRGESCYFCFPDLSFSTAGYYRLKFQWAWIDQNNPFHSHQVRSMGMMGFQISDVFRVYSAKDFPSMLPMTPISLALKRHGLWIRGGIQRTRKPDHAKQVPASKISNEQDEHDNADASSAPSIPVKREAQTGNTTSPSSWSKRRTER</sequence>